<gene>
    <name evidence="7" type="ordered locus">Sama_0318</name>
</gene>
<evidence type="ECO:0000256" key="2">
    <source>
        <dbReference type="ARBA" id="ARBA00022908"/>
    </source>
</evidence>
<feature type="domain" description="Tyr recombinase" evidence="6">
    <location>
        <begin position="199"/>
        <end position="400"/>
    </location>
</feature>
<organism evidence="7 8">
    <name type="scientific">Shewanella amazonensis (strain ATCC BAA-1098 / SB2B)</name>
    <dbReference type="NCBI Taxonomy" id="326297"/>
    <lineage>
        <taxon>Bacteria</taxon>
        <taxon>Pseudomonadati</taxon>
        <taxon>Pseudomonadota</taxon>
        <taxon>Gammaproteobacteria</taxon>
        <taxon>Alteromonadales</taxon>
        <taxon>Shewanellaceae</taxon>
        <taxon>Shewanella</taxon>
    </lineage>
</organism>
<evidence type="ECO:0000256" key="1">
    <source>
        <dbReference type="ARBA" id="ARBA00008857"/>
    </source>
</evidence>
<dbReference type="GO" id="GO:0006310">
    <property type="term" value="P:DNA recombination"/>
    <property type="evidence" value="ECO:0007669"/>
    <property type="project" value="UniProtKB-KW"/>
</dbReference>
<dbReference type="SUPFAM" id="SSF56349">
    <property type="entry name" value="DNA breaking-rejoining enzymes"/>
    <property type="match status" value="1"/>
</dbReference>
<keyword evidence="2" id="KW-0229">DNA integration</keyword>
<dbReference type="HOGENOM" id="CLU_027562_0_4_6"/>
<name>A1S2C3_SHEAM</name>
<dbReference type="Pfam" id="PF00589">
    <property type="entry name" value="Phage_integrase"/>
    <property type="match status" value="1"/>
</dbReference>
<keyword evidence="4" id="KW-0233">DNA recombination</keyword>
<dbReference type="CDD" id="cd00801">
    <property type="entry name" value="INT_P4_C"/>
    <property type="match status" value="1"/>
</dbReference>
<dbReference type="InterPro" id="IPR050808">
    <property type="entry name" value="Phage_Integrase"/>
</dbReference>
<feature type="compositionally biased region" description="Polar residues" evidence="5">
    <location>
        <begin position="487"/>
        <end position="497"/>
    </location>
</feature>
<keyword evidence="8" id="KW-1185">Reference proteome</keyword>
<dbReference type="Gene3D" id="3.30.160.390">
    <property type="entry name" value="Integrase, DNA-binding domain"/>
    <property type="match status" value="1"/>
</dbReference>
<evidence type="ECO:0000313" key="8">
    <source>
        <dbReference type="Proteomes" id="UP000009175"/>
    </source>
</evidence>
<dbReference type="InterPro" id="IPR025166">
    <property type="entry name" value="Integrase_DNA_bind_dom"/>
</dbReference>
<dbReference type="GO" id="GO:0015074">
    <property type="term" value="P:DNA integration"/>
    <property type="evidence" value="ECO:0007669"/>
    <property type="project" value="UniProtKB-KW"/>
</dbReference>
<keyword evidence="3" id="KW-0238">DNA-binding</keyword>
<feature type="region of interest" description="Disordered" evidence="5">
    <location>
        <begin position="458"/>
        <end position="497"/>
    </location>
</feature>
<dbReference type="InterPro" id="IPR010998">
    <property type="entry name" value="Integrase_recombinase_N"/>
</dbReference>
<evidence type="ECO:0000256" key="3">
    <source>
        <dbReference type="ARBA" id="ARBA00023125"/>
    </source>
</evidence>
<sequence>MNHAQLIKTAASRSEQKVRVADNLYIKPLKSGVGSFIYRGTVAGKRIEIVLGQFGNGPGKMSKSDAKNQVAELQRQVKEGKNPKLEIKKLAAALQDTFGSVTQDYFEGYCRTIDHPGRPRALYTNYVAKTLGELPVSYITRIMVRDLVNSIDAGVKRTANINVLRLIDKILDHAVELGMLETNVAKGINRKKIGAKAEPRERNLSFEEIPIVLAILRDHVSRDNYLAFILLLILGVRKNELLQAKWTEFDLEKQIWLLPNGRSKTKKSIAIAIPEPLMPILLEVKERSGSSDYLFPARRNGSNVPHTGKDTLNTALSKLFGKENKGKKSRPLPNIFEAAGIPHFTVHDLRRTCSSRLSELSVPDEIIEKILNHTKAGVRGTYNRYDCLKERLEAQTKLCEKLGIASLLVTGTDAAVAEEVKTEVNSAAIPATIAAPAPVPTADASTAKVAEATTTKKALCKSTDDSKPSHPQANWPTGRSPMPFSFAGTQGVTSGQSVSLNSLRISGENISVTTS</sequence>
<dbReference type="OrthoDB" id="9795573at2"/>
<dbReference type="InterPro" id="IPR002104">
    <property type="entry name" value="Integrase_catalytic"/>
</dbReference>
<dbReference type="InterPro" id="IPR038488">
    <property type="entry name" value="Integrase_DNA-bd_sf"/>
</dbReference>
<protein>
    <recommendedName>
        <fullName evidence="6">Tyr recombinase domain-containing protein</fullName>
    </recommendedName>
</protein>
<comment type="similarity">
    <text evidence="1">Belongs to the 'phage' integrase family.</text>
</comment>
<dbReference type="KEGG" id="saz:Sama_0318"/>
<proteinExistence type="inferred from homology"/>
<dbReference type="Gene3D" id="1.10.150.130">
    <property type="match status" value="1"/>
</dbReference>
<dbReference type="PANTHER" id="PTHR30629">
    <property type="entry name" value="PROPHAGE INTEGRASE"/>
    <property type="match status" value="1"/>
</dbReference>
<dbReference type="Gene3D" id="1.10.443.10">
    <property type="entry name" value="Intergrase catalytic core"/>
    <property type="match status" value="1"/>
</dbReference>
<dbReference type="eggNOG" id="COG0582">
    <property type="taxonomic scope" value="Bacteria"/>
</dbReference>
<dbReference type="InterPro" id="IPR011010">
    <property type="entry name" value="DNA_brk_join_enz"/>
</dbReference>
<reference evidence="7 8" key="1">
    <citation type="submission" date="2006-12" db="EMBL/GenBank/DDBJ databases">
        <title>Complete sequence of Shewanella amazonensis SB2B.</title>
        <authorList>
            <consortium name="US DOE Joint Genome Institute"/>
            <person name="Copeland A."/>
            <person name="Lucas S."/>
            <person name="Lapidus A."/>
            <person name="Barry K."/>
            <person name="Detter J.C."/>
            <person name="Glavina del Rio T."/>
            <person name="Hammon N."/>
            <person name="Israni S."/>
            <person name="Dalin E."/>
            <person name="Tice H."/>
            <person name="Pitluck S."/>
            <person name="Munk A.C."/>
            <person name="Brettin T."/>
            <person name="Bruce D."/>
            <person name="Han C."/>
            <person name="Tapia R."/>
            <person name="Gilna P."/>
            <person name="Schmutz J."/>
            <person name="Larimer F."/>
            <person name="Land M."/>
            <person name="Hauser L."/>
            <person name="Kyrpides N."/>
            <person name="Mikhailova N."/>
            <person name="Fredrickson J."/>
            <person name="Richardson P."/>
        </authorList>
    </citation>
    <scope>NUCLEOTIDE SEQUENCE [LARGE SCALE GENOMIC DNA]</scope>
    <source>
        <strain evidence="8">ATCC BAA-1098 / SB2B</strain>
    </source>
</reference>
<dbReference type="Proteomes" id="UP000009175">
    <property type="component" value="Chromosome"/>
</dbReference>
<evidence type="ECO:0000256" key="5">
    <source>
        <dbReference type="SAM" id="MobiDB-lite"/>
    </source>
</evidence>
<dbReference type="RefSeq" id="WP_011758439.1">
    <property type="nucleotide sequence ID" value="NC_008700.1"/>
</dbReference>
<dbReference type="Pfam" id="PF13356">
    <property type="entry name" value="Arm-DNA-bind_3"/>
    <property type="match status" value="1"/>
</dbReference>
<dbReference type="EMBL" id="CP000507">
    <property type="protein sequence ID" value="ABL98529.1"/>
    <property type="molecule type" value="Genomic_DNA"/>
</dbReference>
<dbReference type="PANTHER" id="PTHR30629:SF2">
    <property type="entry name" value="PROPHAGE INTEGRASE INTS-RELATED"/>
    <property type="match status" value="1"/>
</dbReference>
<dbReference type="GO" id="GO:0003677">
    <property type="term" value="F:DNA binding"/>
    <property type="evidence" value="ECO:0007669"/>
    <property type="project" value="UniProtKB-KW"/>
</dbReference>
<evidence type="ECO:0000259" key="6">
    <source>
        <dbReference type="PROSITE" id="PS51898"/>
    </source>
</evidence>
<accession>A1S2C3</accession>
<dbReference type="InterPro" id="IPR013762">
    <property type="entry name" value="Integrase-like_cat_sf"/>
</dbReference>
<dbReference type="PROSITE" id="PS51898">
    <property type="entry name" value="TYR_RECOMBINASE"/>
    <property type="match status" value="1"/>
</dbReference>
<evidence type="ECO:0000313" key="7">
    <source>
        <dbReference type="EMBL" id="ABL98529.1"/>
    </source>
</evidence>
<evidence type="ECO:0000256" key="4">
    <source>
        <dbReference type="ARBA" id="ARBA00023172"/>
    </source>
</evidence>
<dbReference type="AlphaFoldDB" id="A1S2C3"/>
<dbReference type="STRING" id="326297.Sama_0318"/>